<dbReference type="InterPro" id="IPR041682">
    <property type="entry name" value="AAA_14"/>
</dbReference>
<reference evidence="3 4" key="1">
    <citation type="submission" date="2018-06" db="EMBL/GenBank/DDBJ databases">
        <title>Genomic Encyclopedia of Archaeal and Bacterial Type Strains, Phase II (KMG-II): from individual species to whole genera.</title>
        <authorList>
            <person name="Goeker M."/>
        </authorList>
    </citation>
    <scope>NUCLEOTIDE SEQUENCE [LARGE SCALE GENOMIC DNA]</scope>
    <source>
        <strain evidence="3 4">ATCC 29103</strain>
    </source>
</reference>
<name>A0A318U5R7_9BACT</name>
<accession>A0A318U5R7</accession>
<evidence type="ECO:0000313" key="4">
    <source>
        <dbReference type="Proteomes" id="UP000247715"/>
    </source>
</evidence>
<protein>
    <recommendedName>
        <fullName evidence="5">ATPase</fullName>
    </recommendedName>
</protein>
<dbReference type="PANTHER" id="PTHR43566">
    <property type="entry name" value="CONSERVED PROTEIN"/>
    <property type="match status" value="1"/>
</dbReference>
<evidence type="ECO:0008006" key="5">
    <source>
        <dbReference type="Google" id="ProtNLM"/>
    </source>
</evidence>
<evidence type="ECO:0000313" key="3">
    <source>
        <dbReference type="EMBL" id="PYF43738.1"/>
    </source>
</evidence>
<feature type="domain" description="DUF4143" evidence="2">
    <location>
        <begin position="216"/>
        <end position="370"/>
    </location>
</feature>
<dbReference type="Pfam" id="PF13173">
    <property type="entry name" value="AAA_14"/>
    <property type="match status" value="1"/>
</dbReference>
<organism evidence="3 4">
    <name type="scientific">Metamycoplasma alkalescens</name>
    <dbReference type="NCBI Taxonomy" id="45363"/>
    <lineage>
        <taxon>Bacteria</taxon>
        <taxon>Bacillati</taxon>
        <taxon>Mycoplasmatota</taxon>
        <taxon>Mycoplasmoidales</taxon>
        <taxon>Metamycoplasmataceae</taxon>
        <taxon>Metamycoplasma</taxon>
    </lineage>
</organism>
<dbReference type="PANTHER" id="PTHR43566:SF2">
    <property type="entry name" value="DUF4143 DOMAIN-CONTAINING PROTEIN"/>
    <property type="match status" value="1"/>
</dbReference>
<proteinExistence type="predicted"/>
<dbReference type="InterPro" id="IPR025420">
    <property type="entry name" value="DUF4143"/>
</dbReference>
<dbReference type="Proteomes" id="UP000247715">
    <property type="component" value="Unassembled WGS sequence"/>
</dbReference>
<dbReference type="EMBL" id="QKLP01000001">
    <property type="protein sequence ID" value="PYF43738.1"/>
    <property type="molecule type" value="Genomic_DNA"/>
</dbReference>
<sequence length="427" mass="48665">MNKYFDKEYRPRIIDKLIKKYLKVAGAICIEGPKWSGKTWTSIHNSKSFFFVDDPKNNFSNRKLAENNLEFVLKGENPRMIDEWQEVQSIWDATRFEIDKRNKKGLFILTGSSAPSNKGVMHSGSGRIITLRMNTMSLYESNDSSGSISLKELCNGNLTTQNVDEISIEKLAYLIIRGGWPGNLDTNENDCNLMPKSYVDTILNNTLHSYQQLNFNTQKMKLILKSLARNESTCASEVSILNDVKENDNESISRTTLRNYLDLINQNFLTNNQEPYSPNFRSSLRVKQFEKRRFSDPAMAAALLELTPKKLLSDFNLFGLLFESLVIRDLKIYAQAMNAKVFHYQDYANNELDAIIELEDGNWCAFEIKLGSSRIEEAANNLNKVTNKMVQSGASMPKIKCIICGFGNVAYQREDGIFVIPINALKD</sequence>
<dbReference type="AlphaFoldDB" id="A0A318U5R7"/>
<evidence type="ECO:0000259" key="2">
    <source>
        <dbReference type="Pfam" id="PF13635"/>
    </source>
</evidence>
<evidence type="ECO:0000259" key="1">
    <source>
        <dbReference type="Pfam" id="PF13173"/>
    </source>
</evidence>
<dbReference type="Pfam" id="PF13635">
    <property type="entry name" value="DUF4143"/>
    <property type="match status" value="1"/>
</dbReference>
<comment type="caution">
    <text evidence="3">The sequence shown here is derived from an EMBL/GenBank/DDBJ whole genome shotgun (WGS) entry which is preliminary data.</text>
</comment>
<feature type="domain" description="AAA" evidence="1">
    <location>
        <begin position="27"/>
        <end position="140"/>
    </location>
</feature>
<dbReference type="RefSeq" id="WP_110858104.1">
    <property type="nucleotide sequence ID" value="NZ_CP190015.1"/>
</dbReference>
<gene>
    <name evidence="3" type="ORF">BCF88_10156</name>
</gene>